<reference evidence="6" key="1">
    <citation type="submission" date="2020-12" db="EMBL/GenBank/DDBJ databases">
        <authorList>
            <person name="Iha C."/>
        </authorList>
    </citation>
    <scope>NUCLEOTIDE SEQUENCE</scope>
</reference>
<dbReference type="InterPro" id="IPR050242">
    <property type="entry name" value="JAMM_MPN+_peptidase_M67A"/>
</dbReference>
<dbReference type="GO" id="GO:0008237">
    <property type="term" value="F:metallopeptidase activity"/>
    <property type="evidence" value="ECO:0007669"/>
    <property type="project" value="InterPro"/>
</dbReference>
<evidence type="ECO:0000259" key="5">
    <source>
        <dbReference type="PROSITE" id="PS50249"/>
    </source>
</evidence>
<evidence type="ECO:0000313" key="6">
    <source>
        <dbReference type="EMBL" id="CAD7700775.1"/>
    </source>
</evidence>
<accession>A0A8S1J4J3</accession>
<dbReference type="GO" id="GO:0003743">
    <property type="term" value="F:translation initiation factor activity"/>
    <property type="evidence" value="ECO:0007669"/>
    <property type="project" value="UniProtKB-UniRule"/>
</dbReference>
<comment type="caution">
    <text evidence="6">The sequence shown here is derived from an EMBL/GenBank/DDBJ whole genome shotgun (WGS) entry which is preliminary data.</text>
</comment>
<dbReference type="GO" id="GO:0005852">
    <property type="term" value="C:eukaryotic translation initiation factor 3 complex"/>
    <property type="evidence" value="ECO:0007669"/>
    <property type="project" value="UniProtKB-UniRule"/>
</dbReference>
<comment type="subcellular location">
    <subcellularLocation>
        <location evidence="4">Cytoplasm</location>
    </subcellularLocation>
</comment>
<name>A0A8S1J4J3_9CHLO</name>
<evidence type="ECO:0000256" key="3">
    <source>
        <dbReference type="ARBA" id="ARBA00022917"/>
    </source>
</evidence>
<dbReference type="HAMAP" id="MF_03007">
    <property type="entry name" value="eIF3h"/>
    <property type="match status" value="1"/>
</dbReference>
<protein>
    <recommendedName>
        <fullName evidence="4">Eukaryotic translation initiation factor 3 subunit H</fullName>
        <shortName evidence="4">eIF3h</shortName>
    </recommendedName>
</protein>
<dbReference type="InterPro" id="IPR037518">
    <property type="entry name" value="MPN"/>
</dbReference>
<dbReference type="CDD" id="cd08065">
    <property type="entry name" value="MPN_eIF3h"/>
    <property type="match status" value="1"/>
</dbReference>
<gene>
    <name evidence="6" type="ORF">OSTQU699_LOCUS6134</name>
</gene>
<keyword evidence="1 4" id="KW-0963">Cytoplasm</keyword>
<dbReference type="Gene3D" id="3.40.140.10">
    <property type="entry name" value="Cytidine Deaminase, domain 2"/>
    <property type="match status" value="1"/>
</dbReference>
<dbReference type="Pfam" id="PF01398">
    <property type="entry name" value="JAB"/>
    <property type="match status" value="1"/>
</dbReference>
<keyword evidence="7" id="KW-1185">Reference proteome</keyword>
<keyword evidence="3 4" id="KW-0648">Protein biosynthesis</keyword>
<dbReference type="GO" id="GO:0001732">
    <property type="term" value="P:formation of cytoplasmic translation initiation complex"/>
    <property type="evidence" value="ECO:0007669"/>
    <property type="project" value="UniProtKB-UniRule"/>
</dbReference>
<dbReference type="PROSITE" id="PS50249">
    <property type="entry name" value="MPN"/>
    <property type="match status" value="1"/>
</dbReference>
<dbReference type="GO" id="GO:0033290">
    <property type="term" value="C:eukaryotic 48S preinitiation complex"/>
    <property type="evidence" value="ECO:0007669"/>
    <property type="project" value="UniProtKB-UniRule"/>
</dbReference>
<dbReference type="PANTHER" id="PTHR10410">
    <property type="entry name" value="EUKARYOTIC TRANSLATION INITIATION FACTOR 3 -RELATED"/>
    <property type="match status" value="1"/>
</dbReference>
<dbReference type="AlphaFoldDB" id="A0A8S1J4J3"/>
<dbReference type="Pfam" id="PF19445">
    <property type="entry name" value="eIF3h_C"/>
    <property type="match status" value="1"/>
</dbReference>
<organism evidence="6 7">
    <name type="scientific">Ostreobium quekettii</name>
    <dbReference type="NCBI Taxonomy" id="121088"/>
    <lineage>
        <taxon>Eukaryota</taxon>
        <taxon>Viridiplantae</taxon>
        <taxon>Chlorophyta</taxon>
        <taxon>core chlorophytes</taxon>
        <taxon>Ulvophyceae</taxon>
        <taxon>TCBD clade</taxon>
        <taxon>Bryopsidales</taxon>
        <taxon>Ostreobineae</taxon>
        <taxon>Ostreobiaceae</taxon>
        <taxon>Ostreobium</taxon>
    </lineage>
</organism>
<dbReference type="EMBL" id="CAJHUC010001339">
    <property type="protein sequence ID" value="CAD7700775.1"/>
    <property type="molecule type" value="Genomic_DNA"/>
</dbReference>
<comment type="function">
    <text evidence="4">Component of the eukaryotic translation initiation factor 3 (eIF-3) complex, which is involved in protein synthesis of a specialized repertoire of mRNAs and, together with other initiation factors, stimulates binding of mRNA and methionyl-tRNAi to the 40S ribosome. The eIF-3 complex specifically targets and initiates translation of a subset of mRNAs involved in cell proliferation.</text>
</comment>
<dbReference type="InterPro" id="IPR045810">
    <property type="entry name" value="eIF3h_C"/>
</dbReference>
<comment type="subunit">
    <text evidence="4">Component of the eukaryotic translation initiation factor 3 (eIF-3) complex.</text>
</comment>
<dbReference type="InterPro" id="IPR027524">
    <property type="entry name" value="eIF3h"/>
</dbReference>
<feature type="domain" description="MPN" evidence="5">
    <location>
        <begin position="19"/>
        <end position="153"/>
    </location>
</feature>
<dbReference type="Proteomes" id="UP000708148">
    <property type="component" value="Unassembled WGS sequence"/>
</dbReference>
<dbReference type="GO" id="GO:0016282">
    <property type="term" value="C:eukaryotic 43S preinitiation complex"/>
    <property type="evidence" value="ECO:0007669"/>
    <property type="project" value="UniProtKB-UniRule"/>
</dbReference>
<sequence>MNFAAAAKRETVEKELKCVQLTGLVVLKIVKHCNSCLPALVTGQLLGLDVGSTLEVTDCFPFPSLAADYETAAPESANYQLEMMRCLREVNVDNNTVGWYQSSNFGSFETVELLNTFINYYESIRRCVAIIYDPQKSASGTLVLKAVKLKDSFIELYKANSAPTAEVLAAQGLSWHNIFQEVPITIQNSSLVSALVTQLDPDEAMLEDDVDRLSLSTTGFLEQNMSFLGECMDDLVQEHRKVSNYHRSVLKQQQQFQQWLQQRRQENMQRKAMGEEPLPEEDLNMFKPIAEPSQIDACLITHQMSNYSERVRSFATTCLEKLYLAEGFQKAKI</sequence>
<keyword evidence="2 4" id="KW-0396">Initiation factor</keyword>
<proteinExistence type="inferred from homology"/>
<evidence type="ECO:0000256" key="4">
    <source>
        <dbReference type="HAMAP-Rule" id="MF_03007"/>
    </source>
</evidence>
<evidence type="ECO:0000313" key="7">
    <source>
        <dbReference type="Proteomes" id="UP000708148"/>
    </source>
</evidence>
<dbReference type="InterPro" id="IPR000555">
    <property type="entry name" value="JAMM/MPN+_dom"/>
</dbReference>
<comment type="similarity">
    <text evidence="4">Belongs to the eIF-3 subunit H family.</text>
</comment>
<dbReference type="OrthoDB" id="10265695at2759"/>
<dbReference type="SMART" id="SM00232">
    <property type="entry name" value="JAB_MPN"/>
    <property type="match status" value="1"/>
</dbReference>
<evidence type="ECO:0000256" key="2">
    <source>
        <dbReference type="ARBA" id="ARBA00022540"/>
    </source>
</evidence>
<evidence type="ECO:0000256" key="1">
    <source>
        <dbReference type="ARBA" id="ARBA00022490"/>
    </source>
</evidence>